<gene>
    <name evidence="1" type="primary">Acey_s0121.g964</name>
    <name evidence="1" type="ORF">Y032_0121g964</name>
</gene>
<accession>A0A016TAI5</accession>
<dbReference type="AlphaFoldDB" id="A0A016TAI5"/>
<proteinExistence type="predicted"/>
<protein>
    <submittedName>
        <fullName evidence="1">Uncharacterized protein</fullName>
    </submittedName>
</protein>
<keyword evidence="2" id="KW-1185">Reference proteome</keyword>
<sequence length="74" mass="8342">MRRATGVHMRASRHRIAALASQEGRKLAPSLKAEYRKELVKDMKAPCTAQDSPVDTPIRPVGRYKKYVCLPTFS</sequence>
<evidence type="ECO:0000313" key="2">
    <source>
        <dbReference type="Proteomes" id="UP000024635"/>
    </source>
</evidence>
<organism evidence="1 2">
    <name type="scientific">Ancylostoma ceylanicum</name>
    <dbReference type="NCBI Taxonomy" id="53326"/>
    <lineage>
        <taxon>Eukaryota</taxon>
        <taxon>Metazoa</taxon>
        <taxon>Ecdysozoa</taxon>
        <taxon>Nematoda</taxon>
        <taxon>Chromadorea</taxon>
        <taxon>Rhabditida</taxon>
        <taxon>Rhabditina</taxon>
        <taxon>Rhabditomorpha</taxon>
        <taxon>Strongyloidea</taxon>
        <taxon>Ancylostomatidae</taxon>
        <taxon>Ancylostomatinae</taxon>
        <taxon>Ancylostoma</taxon>
    </lineage>
</organism>
<comment type="caution">
    <text evidence="1">The sequence shown here is derived from an EMBL/GenBank/DDBJ whole genome shotgun (WGS) entry which is preliminary data.</text>
</comment>
<dbReference type="OrthoDB" id="5873146at2759"/>
<dbReference type="Proteomes" id="UP000024635">
    <property type="component" value="Unassembled WGS sequence"/>
</dbReference>
<reference evidence="2" key="1">
    <citation type="journal article" date="2015" name="Nat. Genet.">
        <title>The genome and transcriptome of the zoonotic hookworm Ancylostoma ceylanicum identify infection-specific gene families.</title>
        <authorList>
            <person name="Schwarz E.M."/>
            <person name="Hu Y."/>
            <person name="Antoshechkin I."/>
            <person name="Miller M.M."/>
            <person name="Sternberg P.W."/>
            <person name="Aroian R.V."/>
        </authorList>
    </citation>
    <scope>NUCLEOTIDE SEQUENCE</scope>
    <source>
        <strain evidence="2">HY135</strain>
    </source>
</reference>
<dbReference type="EMBL" id="JARK01001457">
    <property type="protein sequence ID" value="EYB99624.1"/>
    <property type="molecule type" value="Genomic_DNA"/>
</dbReference>
<evidence type="ECO:0000313" key="1">
    <source>
        <dbReference type="EMBL" id="EYB99624.1"/>
    </source>
</evidence>
<name>A0A016TAI5_9BILA</name>